<evidence type="ECO:0000259" key="2">
    <source>
        <dbReference type="Pfam" id="PF00561"/>
    </source>
</evidence>
<dbReference type="InterPro" id="IPR000073">
    <property type="entry name" value="AB_hydrolase_1"/>
</dbReference>
<dbReference type="InterPro" id="IPR029058">
    <property type="entry name" value="AB_hydrolase_fold"/>
</dbReference>
<evidence type="ECO:0000256" key="1">
    <source>
        <dbReference type="SAM" id="MobiDB-lite"/>
    </source>
</evidence>
<dbReference type="EMBL" id="BAAAOH010000001">
    <property type="protein sequence ID" value="GAA1998346.1"/>
    <property type="molecule type" value="Genomic_DNA"/>
</dbReference>
<dbReference type="GO" id="GO:0016787">
    <property type="term" value="F:hydrolase activity"/>
    <property type="evidence" value="ECO:0007669"/>
    <property type="project" value="UniProtKB-KW"/>
</dbReference>
<name>A0ABP5EGS0_9MICO</name>
<dbReference type="Pfam" id="PF00561">
    <property type="entry name" value="Abhydrolase_1"/>
    <property type="match status" value="1"/>
</dbReference>
<feature type="domain" description="AB hydrolase-1" evidence="2">
    <location>
        <begin position="39"/>
        <end position="237"/>
    </location>
</feature>
<dbReference type="Proteomes" id="UP001500326">
    <property type="component" value="Unassembled WGS sequence"/>
</dbReference>
<comment type="caution">
    <text evidence="3">The sequence shown here is derived from an EMBL/GenBank/DDBJ whole genome shotgun (WGS) entry which is preliminary data.</text>
</comment>
<reference evidence="4" key="1">
    <citation type="journal article" date="2019" name="Int. J. Syst. Evol. Microbiol.">
        <title>The Global Catalogue of Microorganisms (GCM) 10K type strain sequencing project: providing services to taxonomists for standard genome sequencing and annotation.</title>
        <authorList>
            <consortium name="The Broad Institute Genomics Platform"/>
            <consortium name="The Broad Institute Genome Sequencing Center for Infectious Disease"/>
            <person name="Wu L."/>
            <person name="Ma J."/>
        </authorList>
    </citation>
    <scope>NUCLEOTIDE SEQUENCE [LARGE SCALE GENOMIC DNA]</scope>
    <source>
        <strain evidence="4">JCM 14902</strain>
    </source>
</reference>
<keyword evidence="4" id="KW-1185">Reference proteome</keyword>
<accession>A0ABP5EGS0</accession>
<proteinExistence type="predicted"/>
<keyword evidence="3" id="KW-0378">Hydrolase</keyword>
<sequence>MTETLPEVSLPVAEGADVDGVVAVEGHDLAVHCKGSGHPTLVILHGWIDQPGITSYGYYGALTNELEPDFRVCSYDRANVGDSEAVPGTQTPEMVVGDLDGLMETIGDPGPFILIGQSAGGMVASAYAVAHPGKVVGIVMVDASFDEEITLEDVGMVPDGVGPCDPENRRRDGEESLQKIDNCAMYKWAYERRDLRPKVPLVYLAAEHAPWSDQTELGPAYAEAIIPLQQSYAASWSPGKFEWVDSGHDIHSENPGAVGDAVRWIVKEGNK</sequence>
<feature type="compositionally biased region" description="Basic and acidic residues" evidence="1">
    <location>
        <begin position="166"/>
        <end position="175"/>
    </location>
</feature>
<feature type="region of interest" description="Disordered" evidence="1">
    <location>
        <begin position="156"/>
        <end position="175"/>
    </location>
</feature>
<dbReference type="Gene3D" id="3.40.50.1820">
    <property type="entry name" value="alpha/beta hydrolase"/>
    <property type="match status" value="1"/>
</dbReference>
<gene>
    <name evidence="3" type="ORF">GCM10009777_39550</name>
</gene>
<dbReference type="PRINTS" id="PR00111">
    <property type="entry name" value="ABHYDROLASE"/>
</dbReference>
<protein>
    <submittedName>
        <fullName evidence="3">Alpha/beta hydrolase</fullName>
    </submittedName>
</protein>
<evidence type="ECO:0000313" key="4">
    <source>
        <dbReference type="Proteomes" id="UP001500326"/>
    </source>
</evidence>
<dbReference type="PANTHER" id="PTHR43194:SF2">
    <property type="entry name" value="PEROXISOMAL MEMBRANE PROTEIN LPX1"/>
    <property type="match status" value="1"/>
</dbReference>
<organism evidence="3 4">
    <name type="scientific">Microbacterium pumilum</name>
    <dbReference type="NCBI Taxonomy" id="344165"/>
    <lineage>
        <taxon>Bacteria</taxon>
        <taxon>Bacillati</taxon>
        <taxon>Actinomycetota</taxon>
        <taxon>Actinomycetes</taxon>
        <taxon>Micrococcales</taxon>
        <taxon>Microbacteriaceae</taxon>
        <taxon>Microbacterium</taxon>
    </lineage>
</organism>
<dbReference type="PANTHER" id="PTHR43194">
    <property type="entry name" value="HYDROLASE ALPHA/BETA FOLD FAMILY"/>
    <property type="match status" value="1"/>
</dbReference>
<evidence type="ECO:0000313" key="3">
    <source>
        <dbReference type="EMBL" id="GAA1998346.1"/>
    </source>
</evidence>
<dbReference type="SUPFAM" id="SSF53474">
    <property type="entry name" value="alpha/beta-Hydrolases"/>
    <property type="match status" value="1"/>
</dbReference>
<dbReference type="InterPro" id="IPR050228">
    <property type="entry name" value="Carboxylesterase_BioH"/>
</dbReference>